<gene>
    <name evidence="2" type="ORF">ACFPWV_29315</name>
</gene>
<comment type="caution">
    <text evidence="2">The sequence shown here is derived from an EMBL/GenBank/DDBJ whole genome shotgun (WGS) entry which is preliminary data.</text>
</comment>
<proteinExistence type="predicted"/>
<sequence>MEGTDGDTAGPGADGTQRLTQEIFQVLGVQQPPNRQFVEVAGLVSIAPAPFRRDLDHTAPIPRHAHRSTGARSHAIVSRPDRGRTRKWHGW</sequence>
<evidence type="ECO:0000313" key="3">
    <source>
        <dbReference type="Proteomes" id="UP001596035"/>
    </source>
</evidence>
<dbReference type="EMBL" id="JBHSKN010000027">
    <property type="protein sequence ID" value="MFC5243965.1"/>
    <property type="molecule type" value="Genomic_DNA"/>
</dbReference>
<protein>
    <submittedName>
        <fullName evidence="2">Uncharacterized protein</fullName>
    </submittedName>
</protein>
<organism evidence="2 3">
    <name type="scientific">Streptomyces atrovirens</name>
    <dbReference type="NCBI Taxonomy" id="285556"/>
    <lineage>
        <taxon>Bacteria</taxon>
        <taxon>Bacillati</taxon>
        <taxon>Actinomycetota</taxon>
        <taxon>Actinomycetes</taxon>
        <taxon>Kitasatosporales</taxon>
        <taxon>Streptomycetaceae</taxon>
        <taxon>Streptomyces</taxon>
    </lineage>
</organism>
<feature type="region of interest" description="Disordered" evidence="1">
    <location>
        <begin position="55"/>
        <end position="91"/>
    </location>
</feature>
<dbReference type="RefSeq" id="WP_382054607.1">
    <property type="nucleotide sequence ID" value="NZ_JBHSKN010000027.1"/>
</dbReference>
<accession>A0ABW0E2I2</accession>
<reference evidence="3" key="1">
    <citation type="journal article" date="2019" name="Int. J. Syst. Evol. Microbiol.">
        <title>The Global Catalogue of Microorganisms (GCM) 10K type strain sequencing project: providing services to taxonomists for standard genome sequencing and annotation.</title>
        <authorList>
            <consortium name="The Broad Institute Genomics Platform"/>
            <consortium name="The Broad Institute Genome Sequencing Center for Infectious Disease"/>
            <person name="Wu L."/>
            <person name="Ma J."/>
        </authorList>
    </citation>
    <scope>NUCLEOTIDE SEQUENCE [LARGE SCALE GENOMIC DNA]</scope>
    <source>
        <strain evidence="3">CGMCC 4.7131</strain>
    </source>
</reference>
<keyword evidence="3" id="KW-1185">Reference proteome</keyword>
<evidence type="ECO:0000256" key="1">
    <source>
        <dbReference type="SAM" id="MobiDB-lite"/>
    </source>
</evidence>
<dbReference type="Proteomes" id="UP001596035">
    <property type="component" value="Unassembled WGS sequence"/>
</dbReference>
<evidence type="ECO:0000313" key="2">
    <source>
        <dbReference type="EMBL" id="MFC5243965.1"/>
    </source>
</evidence>
<name>A0ABW0E2I2_9ACTN</name>